<dbReference type="InterPro" id="IPR000700">
    <property type="entry name" value="PAS-assoc_C"/>
</dbReference>
<comment type="catalytic activity">
    <reaction evidence="3">
        <text>2 GTP = 3',3'-c-di-GMP + 2 diphosphate</text>
        <dbReference type="Rhea" id="RHEA:24898"/>
        <dbReference type="ChEBI" id="CHEBI:33019"/>
        <dbReference type="ChEBI" id="CHEBI:37565"/>
        <dbReference type="ChEBI" id="CHEBI:58805"/>
        <dbReference type="EC" id="2.7.7.65"/>
    </reaction>
</comment>
<dbReference type="PROSITE" id="PS50887">
    <property type="entry name" value="GGDEF"/>
    <property type="match status" value="1"/>
</dbReference>
<dbReference type="SUPFAM" id="SSF55785">
    <property type="entry name" value="PYP-like sensor domain (PAS domain)"/>
    <property type="match status" value="1"/>
</dbReference>
<evidence type="ECO:0000259" key="6">
    <source>
        <dbReference type="PROSITE" id="PS50887"/>
    </source>
</evidence>
<organism evidence="7 8">
    <name type="scientific">Porticoccus litoralis</name>
    <dbReference type="NCBI Taxonomy" id="434086"/>
    <lineage>
        <taxon>Bacteria</taxon>
        <taxon>Pseudomonadati</taxon>
        <taxon>Pseudomonadota</taxon>
        <taxon>Gammaproteobacteria</taxon>
        <taxon>Cellvibrionales</taxon>
        <taxon>Porticoccaceae</taxon>
        <taxon>Porticoccus</taxon>
    </lineage>
</organism>
<dbReference type="NCBIfam" id="TIGR00229">
    <property type="entry name" value="sensory_box"/>
    <property type="match status" value="1"/>
</dbReference>
<keyword evidence="7" id="KW-0808">Transferase</keyword>
<dbReference type="SMART" id="SM00267">
    <property type="entry name" value="GGDEF"/>
    <property type="match status" value="1"/>
</dbReference>
<dbReference type="InterPro" id="IPR035965">
    <property type="entry name" value="PAS-like_dom_sf"/>
</dbReference>
<comment type="caution">
    <text evidence="7">The sequence shown here is derived from an EMBL/GenBank/DDBJ whole genome shotgun (WGS) entry which is preliminary data.</text>
</comment>
<name>A0AAW8B299_9GAMM</name>
<dbReference type="InterPro" id="IPR000014">
    <property type="entry name" value="PAS"/>
</dbReference>
<reference evidence="7" key="1">
    <citation type="journal article" date="2010" name="Int. J. Syst. Evol. Microbiol.">
        <title>Porticoccus litoralis gen. nov., sp. nov., a gammaproteobacterium isolated from the Yellow Sea.</title>
        <authorList>
            <person name="Oh H.M."/>
            <person name="Kim H."/>
            <person name="Kim K.M."/>
            <person name="Min G.S."/>
            <person name="Cho J.C."/>
        </authorList>
    </citation>
    <scope>NUCLEOTIDE SEQUENCE</scope>
    <source>
        <strain evidence="7">DSM 25064</strain>
    </source>
</reference>
<evidence type="ECO:0000313" key="7">
    <source>
        <dbReference type="EMBL" id="MDP1520081.1"/>
    </source>
</evidence>
<evidence type="ECO:0000259" key="4">
    <source>
        <dbReference type="PROSITE" id="PS50112"/>
    </source>
</evidence>
<gene>
    <name evidence="7" type="ORF">Q8A57_03780</name>
</gene>
<feature type="domain" description="PAC" evidence="5">
    <location>
        <begin position="96"/>
        <end position="149"/>
    </location>
</feature>
<dbReference type="GO" id="GO:0043709">
    <property type="term" value="P:cell adhesion involved in single-species biofilm formation"/>
    <property type="evidence" value="ECO:0007669"/>
    <property type="project" value="TreeGrafter"/>
</dbReference>
<keyword evidence="7" id="KW-0548">Nucleotidyltransferase</keyword>
<dbReference type="GO" id="GO:0052621">
    <property type="term" value="F:diguanylate cyclase activity"/>
    <property type="evidence" value="ECO:0007669"/>
    <property type="project" value="UniProtKB-EC"/>
</dbReference>
<dbReference type="PROSITE" id="PS50113">
    <property type="entry name" value="PAC"/>
    <property type="match status" value="1"/>
</dbReference>
<dbReference type="GO" id="GO:1902201">
    <property type="term" value="P:negative regulation of bacterial-type flagellum-dependent cell motility"/>
    <property type="evidence" value="ECO:0007669"/>
    <property type="project" value="TreeGrafter"/>
</dbReference>
<dbReference type="FunFam" id="3.30.70.270:FF:000001">
    <property type="entry name" value="Diguanylate cyclase domain protein"/>
    <property type="match status" value="1"/>
</dbReference>
<evidence type="ECO:0000256" key="1">
    <source>
        <dbReference type="ARBA" id="ARBA00001946"/>
    </source>
</evidence>
<dbReference type="EMBL" id="JAUUUU010000001">
    <property type="protein sequence ID" value="MDP1520081.1"/>
    <property type="molecule type" value="Genomic_DNA"/>
</dbReference>
<dbReference type="SMART" id="SM00091">
    <property type="entry name" value="PAS"/>
    <property type="match status" value="1"/>
</dbReference>
<dbReference type="GO" id="GO:0005886">
    <property type="term" value="C:plasma membrane"/>
    <property type="evidence" value="ECO:0007669"/>
    <property type="project" value="TreeGrafter"/>
</dbReference>
<evidence type="ECO:0000256" key="3">
    <source>
        <dbReference type="ARBA" id="ARBA00034247"/>
    </source>
</evidence>
<proteinExistence type="predicted"/>
<dbReference type="Pfam" id="PF13426">
    <property type="entry name" value="PAS_9"/>
    <property type="match status" value="1"/>
</dbReference>
<sequence>MINKPEQTEFAINLMQHLVTATFVLDTDGNVIIWNRSCERLTGITADEVIGTSNHWKAFYSNHRLCLADTIIEGRTNELDNLYTVSAQPSVYGNGYKAENWCVMPRIGKRLYLAADAGPIYDNHGQLIAVVETIRDQTDQKIAQKKLEELAVVDELTGLFNRRYFNDHLDSEWKRCAREGSPLSVILLDIDYFKQYNDNFGHLVGDECLKSVAGTIQRSLLRGSDTATRFGGEEFCVLLPGIQQKGATKIAERICANIEKLEIPHPTSPVSQWVTLSIGVACILPSENDTPANLLTLADEAMYRAKAGGRNQSFCAETD</sequence>
<dbReference type="AlphaFoldDB" id="A0AAW8B299"/>
<keyword evidence="8" id="KW-1185">Reference proteome</keyword>
<dbReference type="InterPro" id="IPR000160">
    <property type="entry name" value="GGDEF_dom"/>
</dbReference>
<dbReference type="PROSITE" id="PS50112">
    <property type="entry name" value="PAS"/>
    <property type="match status" value="1"/>
</dbReference>
<dbReference type="Pfam" id="PF00990">
    <property type="entry name" value="GGDEF"/>
    <property type="match status" value="1"/>
</dbReference>
<dbReference type="CDD" id="cd01949">
    <property type="entry name" value="GGDEF"/>
    <property type="match status" value="1"/>
</dbReference>
<feature type="domain" description="GGDEF" evidence="6">
    <location>
        <begin position="181"/>
        <end position="318"/>
    </location>
</feature>
<evidence type="ECO:0000256" key="2">
    <source>
        <dbReference type="ARBA" id="ARBA00012528"/>
    </source>
</evidence>
<evidence type="ECO:0000259" key="5">
    <source>
        <dbReference type="PROSITE" id="PS50113"/>
    </source>
</evidence>
<evidence type="ECO:0000313" key="8">
    <source>
        <dbReference type="Proteomes" id="UP001178354"/>
    </source>
</evidence>
<dbReference type="InterPro" id="IPR043128">
    <property type="entry name" value="Rev_trsase/Diguanyl_cyclase"/>
</dbReference>
<dbReference type="PANTHER" id="PTHR45138">
    <property type="entry name" value="REGULATORY COMPONENTS OF SENSORY TRANSDUCTION SYSTEM"/>
    <property type="match status" value="1"/>
</dbReference>
<comment type="cofactor">
    <cofactor evidence="1">
        <name>Mg(2+)</name>
        <dbReference type="ChEBI" id="CHEBI:18420"/>
    </cofactor>
</comment>
<accession>A0AAW8B299</accession>
<dbReference type="Gene3D" id="3.30.70.270">
    <property type="match status" value="1"/>
</dbReference>
<dbReference type="CDD" id="cd00130">
    <property type="entry name" value="PAS"/>
    <property type="match status" value="1"/>
</dbReference>
<dbReference type="EC" id="2.7.7.65" evidence="2"/>
<reference evidence="7" key="2">
    <citation type="submission" date="2023-08" db="EMBL/GenBank/DDBJ databases">
        <authorList>
            <person name="Luo J."/>
        </authorList>
    </citation>
    <scope>NUCLEOTIDE SEQUENCE</scope>
    <source>
        <strain evidence="7">DSM 25064</strain>
    </source>
</reference>
<dbReference type="RefSeq" id="WP_305169593.1">
    <property type="nucleotide sequence ID" value="NZ_JAUUUU010000001.1"/>
</dbReference>
<protein>
    <recommendedName>
        <fullName evidence="2">diguanylate cyclase</fullName>
        <ecNumber evidence="2">2.7.7.65</ecNumber>
    </recommendedName>
</protein>
<dbReference type="Proteomes" id="UP001178354">
    <property type="component" value="Unassembled WGS sequence"/>
</dbReference>
<dbReference type="InterPro" id="IPR029787">
    <property type="entry name" value="Nucleotide_cyclase"/>
</dbReference>
<dbReference type="InterPro" id="IPR050469">
    <property type="entry name" value="Diguanylate_Cyclase"/>
</dbReference>
<feature type="domain" description="PAS" evidence="4">
    <location>
        <begin position="7"/>
        <end position="53"/>
    </location>
</feature>
<dbReference type="Gene3D" id="3.30.450.20">
    <property type="entry name" value="PAS domain"/>
    <property type="match status" value="1"/>
</dbReference>
<dbReference type="SUPFAM" id="SSF55073">
    <property type="entry name" value="Nucleotide cyclase"/>
    <property type="match status" value="1"/>
</dbReference>
<dbReference type="NCBIfam" id="TIGR00254">
    <property type="entry name" value="GGDEF"/>
    <property type="match status" value="1"/>
</dbReference>
<dbReference type="PANTHER" id="PTHR45138:SF9">
    <property type="entry name" value="DIGUANYLATE CYCLASE DGCM-RELATED"/>
    <property type="match status" value="1"/>
</dbReference>